<gene>
    <name evidence="2" type="ORF">BKA55DRAFT_689356</name>
</gene>
<dbReference type="SUPFAM" id="SSF46689">
    <property type="entry name" value="Homeodomain-like"/>
    <property type="match status" value="1"/>
</dbReference>
<dbReference type="Proteomes" id="UP000720189">
    <property type="component" value="Unassembled WGS sequence"/>
</dbReference>
<organism evidence="2 3">
    <name type="scientific">Fusarium redolens</name>
    <dbReference type="NCBI Taxonomy" id="48865"/>
    <lineage>
        <taxon>Eukaryota</taxon>
        <taxon>Fungi</taxon>
        <taxon>Dikarya</taxon>
        <taxon>Ascomycota</taxon>
        <taxon>Pezizomycotina</taxon>
        <taxon>Sordariomycetes</taxon>
        <taxon>Hypocreomycetidae</taxon>
        <taxon>Hypocreales</taxon>
        <taxon>Nectriaceae</taxon>
        <taxon>Fusarium</taxon>
        <taxon>Fusarium redolens species complex</taxon>
    </lineage>
</organism>
<dbReference type="OrthoDB" id="4985370at2759"/>
<comment type="caution">
    <text evidence="2">The sequence shown here is derived from an EMBL/GenBank/DDBJ whole genome shotgun (WGS) entry which is preliminary data.</text>
</comment>
<dbReference type="AlphaFoldDB" id="A0A9P9HA49"/>
<name>A0A9P9HA49_FUSRE</name>
<proteinExistence type="predicted"/>
<feature type="region of interest" description="Disordered" evidence="1">
    <location>
        <begin position="1"/>
        <end position="50"/>
    </location>
</feature>
<dbReference type="EMBL" id="JAGMUX010000007">
    <property type="protein sequence ID" value="KAH7253855.1"/>
    <property type="molecule type" value="Genomic_DNA"/>
</dbReference>
<evidence type="ECO:0000313" key="3">
    <source>
        <dbReference type="Proteomes" id="UP000720189"/>
    </source>
</evidence>
<keyword evidence="3" id="KW-1185">Reference proteome</keyword>
<dbReference type="RefSeq" id="XP_046050102.1">
    <property type="nucleotide sequence ID" value="XM_046199344.1"/>
</dbReference>
<feature type="compositionally biased region" description="Polar residues" evidence="1">
    <location>
        <begin position="37"/>
        <end position="50"/>
    </location>
</feature>
<dbReference type="GeneID" id="70229298"/>
<evidence type="ECO:0000256" key="1">
    <source>
        <dbReference type="SAM" id="MobiDB-lite"/>
    </source>
</evidence>
<evidence type="ECO:0000313" key="2">
    <source>
        <dbReference type="EMBL" id="KAH7253855.1"/>
    </source>
</evidence>
<sequence>MTESSENTPDCFRPWQRRALENGRTPLPENPGERPWLNTSSDTETATSSVTVPPASFTFISQRNASTLEVQASPDTVGVAQNYRWWTEGEKRRLIHLRNSGQTWAAISSAFPDRTLQALKQTYHKRRFAIERQMEKEAAAATSADTCLINEDGKKSNS</sequence>
<evidence type="ECO:0008006" key="4">
    <source>
        <dbReference type="Google" id="ProtNLM"/>
    </source>
</evidence>
<accession>A0A9P9HA49</accession>
<protein>
    <recommendedName>
        <fullName evidence="4">Myb-like domain-containing protein</fullName>
    </recommendedName>
</protein>
<dbReference type="InterPro" id="IPR009057">
    <property type="entry name" value="Homeodomain-like_sf"/>
</dbReference>
<reference evidence="2" key="1">
    <citation type="journal article" date="2021" name="Nat. Commun.">
        <title>Genetic determinants of endophytism in the Arabidopsis root mycobiome.</title>
        <authorList>
            <person name="Mesny F."/>
            <person name="Miyauchi S."/>
            <person name="Thiergart T."/>
            <person name="Pickel B."/>
            <person name="Atanasova L."/>
            <person name="Karlsson M."/>
            <person name="Huettel B."/>
            <person name="Barry K.W."/>
            <person name="Haridas S."/>
            <person name="Chen C."/>
            <person name="Bauer D."/>
            <person name="Andreopoulos W."/>
            <person name="Pangilinan J."/>
            <person name="LaButti K."/>
            <person name="Riley R."/>
            <person name="Lipzen A."/>
            <person name="Clum A."/>
            <person name="Drula E."/>
            <person name="Henrissat B."/>
            <person name="Kohler A."/>
            <person name="Grigoriev I.V."/>
            <person name="Martin F.M."/>
            <person name="Hacquard S."/>
        </authorList>
    </citation>
    <scope>NUCLEOTIDE SEQUENCE</scope>
    <source>
        <strain evidence="2">MPI-CAGE-AT-0023</strain>
    </source>
</reference>